<comment type="caution">
    <text evidence="3">The sequence shown here is derived from an EMBL/GenBank/DDBJ whole genome shotgun (WGS) entry which is preliminary data.</text>
</comment>
<dbReference type="SUPFAM" id="SSF143011">
    <property type="entry name" value="RelE-like"/>
    <property type="match status" value="1"/>
</dbReference>
<proteinExistence type="inferred from homology"/>
<sequence length="107" mass="12884">MNFNVYFTDDAEEDLNEIYRYILHNDSSENALYVIKEIEKIIRSLEAFPERGTVPNELSEIGVNDFRELFFKPYRIIYKKDEENVYIMLIVDGRRSLQTLLERRLLK</sequence>
<dbReference type="Proteomes" id="UP000262325">
    <property type="component" value="Unassembled WGS sequence"/>
</dbReference>
<organism evidence="3 4">
    <name type="scientific">Flexistipes sinusarabici</name>
    <dbReference type="NCBI Taxonomy" id="2352"/>
    <lineage>
        <taxon>Bacteria</taxon>
        <taxon>Pseudomonadati</taxon>
        <taxon>Deferribacterota</taxon>
        <taxon>Deferribacteres</taxon>
        <taxon>Deferribacterales</taxon>
        <taxon>Flexistipitaceae</taxon>
        <taxon>Flexistipes</taxon>
    </lineage>
</organism>
<gene>
    <name evidence="3" type="ORF">DHM44_01870</name>
</gene>
<evidence type="ECO:0000256" key="1">
    <source>
        <dbReference type="ARBA" id="ARBA00006226"/>
    </source>
</evidence>
<evidence type="ECO:0000313" key="3">
    <source>
        <dbReference type="EMBL" id="HCW92409.1"/>
    </source>
</evidence>
<dbReference type="InterPro" id="IPR035093">
    <property type="entry name" value="RelE/ParE_toxin_dom_sf"/>
</dbReference>
<dbReference type="EMBL" id="DPPF01000039">
    <property type="protein sequence ID" value="HCW92409.1"/>
    <property type="molecule type" value="Genomic_DNA"/>
</dbReference>
<name>A0A3D5QAU4_FLESI</name>
<dbReference type="Gene3D" id="3.30.2310.20">
    <property type="entry name" value="RelE-like"/>
    <property type="match status" value="1"/>
</dbReference>
<dbReference type="InterPro" id="IPR007712">
    <property type="entry name" value="RelE/ParE_toxin"/>
</dbReference>
<dbReference type="PANTHER" id="PTHR33755">
    <property type="entry name" value="TOXIN PARE1-RELATED"/>
    <property type="match status" value="1"/>
</dbReference>
<accession>A0A3D5QAU4</accession>
<dbReference type="Pfam" id="PF05016">
    <property type="entry name" value="ParE_toxin"/>
    <property type="match status" value="1"/>
</dbReference>
<protein>
    <submittedName>
        <fullName evidence="3">Type II toxin-antitoxin system RelE/ParE family toxin</fullName>
    </submittedName>
</protein>
<keyword evidence="2" id="KW-1277">Toxin-antitoxin system</keyword>
<reference evidence="3 4" key="1">
    <citation type="journal article" date="2018" name="Nat. Biotechnol.">
        <title>A standardized bacterial taxonomy based on genome phylogeny substantially revises the tree of life.</title>
        <authorList>
            <person name="Parks D.H."/>
            <person name="Chuvochina M."/>
            <person name="Waite D.W."/>
            <person name="Rinke C."/>
            <person name="Skarshewski A."/>
            <person name="Chaumeil P.A."/>
            <person name="Hugenholtz P."/>
        </authorList>
    </citation>
    <scope>NUCLEOTIDE SEQUENCE [LARGE SCALE GENOMIC DNA]</scope>
    <source>
        <strain evidence="3">UBA8672</strain>
    </source>
</reference>
<comment type="similarity">
    <text evidence="1">Belongs to the RelE toxin family.</text>
</comment>
<dbReference type="AlphaFoldDB" id="A0A3D5QAU4"/>
<evidence type="ECO:0000313" key="4">
    <source>
        <dbReference type="Proteomes" id="UP000262325"/>
    </source>
</evidence>
<dbReference type="OMA" id="KPWRMIY"/>
<dbReference type="InterPro" id="IPR051803">
    <property type="entry name" value="TA_system_RelE-like_toxin"/>
</dbReference>
<evidence type="ECO:0000256" key="2">
    <source>
        <dbReference type="ARBA" id="ARBA00022649"/>
    </source>
</evidence>